<comment type="pathway">
    <text evidence="1 7">Cofactor biosynthesis; (R)-pantothenate biosynthesis; (R)-pantoate from 3-methyl-2-oxobutanoate: step 1/2.</text>
</comment>
<evidence type="ECO:0000256" key="4">
    <source>
        <dbReference type="ARBA" id="ARBA00022655"/>
    </source>
</evidence>
<evidence type="ECO:0000256" key="9">
    <source>
        <dbReference type="PIRSR" id="PIRSR000388-2"/>
    </source>
</evidence>
<keyword evidence="7 10" id="KW-0460">Magnesium</keyword>
<feature type="binding site" evidence="7 10">
    <location>
        <position position="114"/>
    </location>
    <ligand>
        <name>Mg(2+)</name>
        <dbReference type="ChEBI" id="CHEBI:18420"/>
    </ligand>
</feature>
<evidence type="ECO:0000256" key="3">
    <source>
        <dbReference type="ARBA" id="ARBA00011424"/>
    </source>
</evidence>
<comment type="function">
    <text evidence="6 7">Catalyzes the reversible reaction in which hydroxymethyl group from 5,10-methylenetetrahydrofolate is transferred onto alpha-ketoisovalerate to form ketopantoate.</text>
</comment>
<dbReference type="STRING" id="1122204.SAMN05421781_2827"/>
<comment type="subcellular location">
    <subcellularLocation>
        <location evidence="7">Cytoplasm</location>
    </subcellularLocation>
</comment>
<dbReference type="HAMAP" id="MF_00156">
    <property type="entry name" value="PanB"/>
    <property type="match status" value="1"/>
</dbReference>
<evidence type="ECO:0000313" key="11">
    <source>
        <dbReference type="EMBL" id="SDW94049.1"/>
    </source>
</evidence>
<dbReference type="InterPro" id="IPR003700">
    <property type="entry name" value="Pantoate_hydroxy_MeTrfase"/>
</dbReference>
<evidence type="ECO:0000256" key="6">
    <source>
        <dbReference type="ARBA" id="ARBA00056497"/>
    </source>
</evidence>
<organism evidence="11 12">
    <name type="scientific">Marinococcus luteus</name>
    <dbReference type="NCBI Taxonomy" id="1122204"/>
    <lineage>
        <taxon>Bacteria</taxon>
        <taxon>Bacillati</taxon>
        <taxon>Bacillota</taxon>
        <taxon>Bacilli</taxon>
        <taxon>Bacillales</taxon>
        <taxon>Bacillaceae</taxon>
        <taxon>Marinococcus</taxon>
    </lineage>
</organism>
<evidence type="ECO:0000313" key="12">
    <source>
        <dbReference type="Proteomes" id="UP000199488"/>
    </source>
</evidence>
<dbReference type="NCBIfam" id="TIGR00222">
    <property type="entry name" value="panB"/>
    <property type="match status" value="1"/>
</dbReference>
<dbReference type="Gene3D" id="3.20.20.60">
    <property type="entry name" value="Phosphoenolpyruvate-binding domains"/>
    <property type="match status" value="1"/>
</dbReference>
<evidence type="ECO:0000256" key="7">
    <source>
        <dbReference type="HAMAP-Rule" id="MF_00156"/>
    </source>
</evidence>
<proteinExistence type="inferred from homology"/>
<keyword evidence="7" id="KW-0963">Cytoplasm</keyword>
<keyword evidence="5 7" id="KW-0808">Transferase</keyword>
<comment type="similarity">
    <text evidence="2 7">Belongs to the PanB family.</text>
</comment>
<dbReference type="AlphaFoldDB" id="A0A1H2XP00"/>
<gene>
    <name evidence="7" type="primary">panB</name>
    <name evidence="11" type="ORF">SAMN05421781_2827</name>
</gene>
<keyword evidence="11" id="KW-0489">Methyltransferase</keyword>
<dbReference type="InterPro" id="IPR040442">
    <property type="entry name" value="Pyrv_kinase-like_dom_sf"/>
</dbReference>
<feature type="binding site" evidence="7 10">
    <location>
        <position position="82"/>
    </location>
    <ligand>
        <name>Mg(2+)</name>
        <dbReference type="ChEBI" id="CHEBI:18420"/>
    </ligand>
</feature>
<dbReference type="PIRSF" id="PIRSF000388">
    <property type="entry name" value="Pantoate_hydroxy_MeTrfase"/>
    <property type="match status" value="1"/>
</dbReference>
<dbReference type="NCBIfam" id="NF001452">
    <property type="entry name" value="PRK00311.1"/>
    <property type="match status" value="1"/>
</dbReference>
<dbReference type="Proteomes" id="UP000199488">
    <property type="component" value="Unassembled WGS sequence"/>
</dbReference>
<dbReference type="Pfam" id="PF02548">
    <property type="entry name" value="Pantoate_transf"/>
    <property type="match status" value="1"/>
</dbReference>
<dbReference type="GO" id="GO:0005737">
    <property type="term" value="C:cytoplasm"/>
    <property type="evidence" value="ECO:0007669"/>
    <property type="project" value="UniProtKB-SubCell"/>
</dbReference>
<comment type="cofactor">
    <cofactor evidence="7 10">
        <name>Mg(2+)</name>
        <dbReference type="ChEBI" id="CHEBI:18420"/>
    </cofactor>
    <text evidence="7 10">Binds 1 Mg(2+) ion per subunit.</text>
</comment>
<feature type="binding site" evidence="7 9">
    <location>
        <position position="82"/>
    </location>
    <ligand>
        <name>3-methyl-2-oxobutanoate</name>
        <dbReference type="ChEBI" id="CHEBI:11851"/>
    </ligand>
</feature>
<accession>A0A1H2XP00</accession>
<dbReference type="GO" id="GO:0032259">
    <property type="term" value="P:methylation"/>
    <property type="evidence" value="ECO:0007669"/>
    <property type="project" value="UniProtKB-KW"/>
</dbReference>
<dbReference type="SUPFAM" id="SSF51621">
    <property type="entry name" value="Phosphoenolpyruvate/pyruvate domain"/>
    <property type="match status" value="1"/>
</dbReference>
<protein>
    <recommendedName>
        <fullName evidence="7">3-methyl-2-oxobutanoate hydroxymethyltransferase</fullName>
        <ecNumber evidence="7">2.1.2.11</ecNumber>
    </recommendedName>
    <alternativeName>
        <fullName evidence="7">Ketopantoate hydroxymethyltransferase</fullName>
        <shortName evidence="7">KPHMT</shortName>
    </alternativeName>
</protein>
<dbReference type="GO" id="GO:0015940">
    <property type="term" value="P:pantothenate biosynthetic process"/>
    <property type="evidence" value="ECO:0007669"/>
    <property type="project" value="UniProtKB-UniRule"/>
</dbReference>
<feature type="active site" description="Proton acceptor" evidence="7 8">
    <location>
        <position position="182"/>
    </location>
</feature>
<dbReference type="GO" id="GO:0000287">
    <property type="term" value="F:magnesium ion binding"/>
    <property type="evidence" value="ECO:0007669"/>
    <property type="project" value="TreeGrafter"/>
</dbReference>
<name>A0A1H2XP00_9BACI</name>
<dbReference type="GO" id="GO:0003864">
    <property type="term" value="F:3-methyl-2-oxobutanoate hydroxymethyltransferase activity"/>
    <property type="evidence" value="ECO:0007669"/>
    <property type="project" value="UniProtKB-UniRule"/>
</dbReference>
<dbReference type="UniPathway" id="UPA00028">
    <property type="reaction ID" value="UER00003"/>
</dbReference>
<dbReference type="FunFam" id="3.20.20.60:FF:000003">
    <property type="entry name" value="3-methyl-2-oxobutanoate hydroxymethyltransferase"/>
    <property type="match status" value="1"/>
</dbReference>
<evidence type="ECO:0000256" key="10">
    <source>
        <dbReference type="PIRSR" id="PIRSR000388-3"/>
    </source>
</evidence>
<dbReference type="GO" id="GO:0008168">
    <property type="term" value="F:methyltransferase activity"/>
    <property type="evidence" value="ECO:0007669"/>
    <property type="project" value="UniProtKB-KW"/>
</dbReference>
<feature type="binding site" evidence="7 9">
    <location>
        <begin position="43"/>
        <end position="44"/>
    </location>
    <ligand>
        <name>3-methyl-2-oxobutanoate</name>
        <dbReference type="ChEBI" id="CHEBI:11851"/>
    </ligand>
</feature>
<dbReference type="OrthoDB" id="9781789at2"/>
<dbReference type="EMBL" id="FNNC01000007">
    <property type="protein sequence ID" value="SDW94049.1"/>
    <property type="molecule type" value="Genomic_DNA"/>
</dbReference>
<dbReference type="PANTHER" id="PTHR20881">
    <property type="entry name" value="3-METHYL-2-OXOBUTANOATE HYDROXYMETHYLTRANSFERASE"/>
    <property type="match status" value="1"/>
</dbReference>
<feature type="binding site" evidence="7 10">
    <location>
        <position position="43"/>
    </location>
    <ligand>
        <name>Mg(2+)</name>
        <dbReference type="ChEBI" id="CHEBI:18420"/>
    </ligand>
</feature>
<keyword evidence="12" id="KW-1185">Reference proteome</keyword>
<evidence type="ECO:0000256" key="1">
    <source>
        <dbReference type="ARBA" id="ARBA00005033"/>
    </source>
</evidence>
<dbReference type="RefSeq" id="WP_091616456.1">
    <property type="nucleotide sequence ID" value="NZ_FNNC01000007.1"/>
</dbReference>
<dbReference type="CDD" id="cd06557">
    <property type="entry name" value="KPHMT-like"/>
    <property type="match status" value="1"/>
</dbReference>
<comment type="subunit">
    <text evidence="3 7">Homodecamer; pentamer of dimers.</text>
</comment>
<dbReference type="EC" id="2.1.2.11" evidence="7"/>
<dbReference type="PANTHER" id="PTHR20881:SF0">
    <property type="entry name" value="3-METHYL-2-OXOBUTANOATE HYDROXYMETHYLTRANSFERASE"/>
    <property type="match status" value="1"/>
</dbReference>
<comment type="catalytic activity">
    <reaction evidence="7">
        <text>(6R)-5,10-methylene-5,6,7,8-tetrahydrofolate + 3-methyl-2-oxobutanoate + H2O = 2-dehydropantoate + (6S)-5,6,7,8-tetrahydrofolate</text>
        <dbReference type="Rhea" id="RHEA:11824"/>
        <dbReference type="ChEBI" id="CHEBI:11561"/>
        <dbReference type="ChEBI" id="CHEBI:11851"/>
        <dbReference type="ChEBI" id="CHEBI:15377"/>
        <dbReference type="ChEBI" id="CHEBI:15636"/>
        <dbReference type="ChEBI" id="CHEBI:57453"/>
        <dbReference type="EC" id="2.1.2.11"/>
    </reaction>
</comment>
<dbReference type="InterPro" id="IPR015813">
    <property type="entry name" value="Pyrv/PenolPyrv_kinase-like_dom"/>
</dbReference>
<feature type="binding site" evidence="7 9">
    <location>
        <position position="112"/>
    </location>
    <ligand>
        <name>3-methyl-2-oxobutanoate</name>
        <dbReference type="ChEBI" id="CHEBI:11851"/>
    </ligand>
</feature>
<evidence type="ECO:0000256" key="5">
    <source>
        <dbReference type="ARBA" id="ARBA00022679"/>
    </source>
</evidence>
<evidence type="ECO:0000256" key="8">
    <source>
        <dbReference type="PIRSR" id="PIRSR000388-1"/>
    </source>
</evidence>
<keyword evidence="4 7" id="KW-0566">Pantothenate biosynthesis</keyword>
<keyword evidence="7 10" id="KW-0479">Metal-binding</keyword>
<sequence>MKSTAVFKQMKGRQEPITMITAYDAPGGKAAEKAGMDIILVGDSAGMVVHGYDSTIPVTLDDMVMHARAVRRGAPGTFIVVDLPFLTYHSSIESTFTAVRRLMQEGGAQAVKLEGGDEATTETIARLTASGVPVTGHIGLTPQSVGVLGGYKVQGKTKEAAQRLMEEAQGLEQAGAFALVLECVPGELAARIAMHLSIPVIGIGAGAGIDGQVLVFHDAVGWGDNFVPSFAKQYTNVQTQIDEALENYVSDVKARAFPEDRHTFSMDASVLNDLGRGASS</sequence>
<evidence type="ECO:0000256" key="2">
    <source>
        <dbReference type="ARBA" id="ARBA00008676"/>
    </source>
</evidence>
<reference evidence="11 12" key="1">
    <citation type="submission" date="2016-10" db="EMBL/GenBank/DDBJ databases">
        <authorList>
            <person name="de Groot N.N."/>
        </authorList>
    </citation>
    <scope>NUCLEOTIDE SEQUENCE [LARGE SCALE GENOMIC DNA]</scope>
    <source>
        <strain evidence="11 12">DSM 23126</strain>
    </source>
</reference>